<comment type="caution">
    <text evidence="1">The sequence shown here is derived from an EMBL/GenBank/DDBJ whole genome shotgun (WGS) entry which is preliminary data.</text>
</comment>
<accession>A0A4Y2TTH3</accession>
<sequence>MFMGPMLPRSDMSLEQRHTKNKSTCEQSERPGLAVYGPSCKQQRGAMQAIALLVSSGVWHIATGSDRQPLCLWMTLRCTFSSLAAADCLARACNILTLSNASHRANGFFYSCFPLWLSRIPRNYRCLRTEA</sequence>
<gene>
    <name evidence="1" type="ORF">AVEN_61184_1</name>
</gene>
<protein>
    <submittedName>
        <fullName evidence="1">Uncharacterized protein</fullName>
    </submittedName>
</protein>
<keyword evidence="2" id="KW-1185">Reference proteome</keyword>
<reference evidence="1 2" key="1">
    <citation type="journal article" date="2019" name="Sci. Rep.">
        <title>Orb-weaving spider Araneus ventricosus genome elucidates the spidroin gene catalogue.</title>
        <authorList>
            <person name="Kono N."/>
            <person name="Nakamura H."/>
            <person name="Ohtoshi R."/>
            <person name="Moran D.A.P."/>
            <person name="Shinohara A."/>
            <person name="Yoshida Y."/>
            <person name="Fujiwara M."/>
            <person name="Mori M."/>
            <person name="Tomita M."/>
            <person name="Arakawa K."/>
        </authorList>
    </citation>
    <scope>NUCLEOTIDE SEQUENCE [LARGE SCALE GENOMIC DNA]</scope>
</reference>
<proteinExistence type="predicted"/>
<evidence type="ECO:0000313" key="2">
    <source>
        <dbReference type="Proteomes" id="UP000499080"/>
    </source>
</evidence>
<dbReference type="EMBL" id="BGPR01030800">
    <property type="protein sequence ID" value="GBO03542.1"/>
    <property type="molecule type" value="Genomic_DNA"/>
</dbReference>
<dbReference type="AlphaFoldDB" id="A0A4Y2TTH3"/>
<dbReference type="Proteomes" id="UP000499080">
    <property type="component" value="Unassembled WGS sequence"/>
</dbReference>
<name>A0A4Y2TTH3_ARAVE</name>
<organism evidence="1 2">
    <name type="scientific">Araneus ventricosus</name>
    <name type="common">Orbweaver spider</name>
    <name type="synonym">Epeira ventricosa</name>
    <dbReference type="NCBI Taxonomy" id="182803"/>
    <lineage>
        <taxon>Eukaryota</taxon>
        <taxon>Metazoa</taxon>
        <taxon>Ecdysozoa</taxon>
        <taxon>Arthropoda</taxon>
        <taxon>Chelicerata</taxon>
        <taxon>Arachnida</taxon>
        <taxon>Araneae</taxon>
        <taxon>Araneomorphae</taxon>
        <taxon>Entelegynae</taxon>
        <taxon>Araneoidea</taxon>
        <taxon>Araneidae</taxon>
        <taxon>Araneus</taxon>
    </lineage>
</organism>
<evidence type="ECO:0000313" key="1">
    <source>
        <dbReference type="EMBL" id="GBO03542.1"/>
    </source>
</evidence>